<dbReference type="OrthoDB" id="9814572at2"/>
<dbReference type="Gene3D" id="1.20.1260.30">
    <property type="match status" value="1"/>
</dbReference>
<evidence type="ECO:0000313" key="12">
    <source>
        <dbReference type="Proteomes" id="UP000017119"/>
    </source>
</evidence>
<dbReference type="GO" id="GO:0032259">
    <property type="term" value="P:methylation"/>
    <property type="evidence" value="ECO:0007669"/>
    <property type="project" value="UniProtKB-KW"/>
</dbReference>
<dbReference type="PANTHER" id="PTHR42998">
    <property type="entry name" value="TYPE I RESTRICTION ENZYME HINDVIIP M PROTEIN-RELATED"/>
    <property type="match status" value="1"/>
</dbReference>
<proteinExistence type="inferred from homology"/>
<evidence type="ECO:0000256" key="6">
    <source>
        <dbReference type="ARBA" id="ARBA00022747"/>
    </source>
</evidence>
<dbReference type="EC" id="2.1.1.72" evidence="2"/>
<dbReference type="GO" id="GO:0009007">
    <property type="term" value="F:site-specific DNA-methyltransferase (adenine-specific) activity"/>
    <property type="evidence" value="ECO:0007669"/>
    <property type="project" value="UniProtKB-EC"/>
</dbReference>
<keyword evidence="12" id="KW-1185">Reference proteome</keyword>
<feature type="domain" description="DNA methylase adenine-specific" evidence="9">
    <location>
        <begin position="166"/>
        <end position="471"/>
    </location>
</feature>
<evidence type="ECO:0000256" key="3">
    <source>
        <dbReference type="ARBA" id="ARBA00022603"/>
    </source>
</evidence>
<dbReference type="GO" id="GO:0003677">
    <property type="term" value="F:DNA binding"/>
    <property type="evidence" value="ECO:0007669"/>
    <property type="project" value="InterPro"/>
</dbReference>
<accession>U5NBZ7</accession>
<dbReference type="Pfam" id="PF02384">
    <property type="entry name" value="N6_Mtase"/>
    <property type="match status" value="1"/>
</dbReference>
<dbReference type="HOGENOM" id="CLU_013049_4_1_14"/>
<evidence type="ECO:0000256" key="4">
    <source>
        <dbReference type="ARBA" id="ARBA00022679"/>
    </source>
</evidence>
<dbReference type="Gene3D" id="3.40.50.150">
    <property type="entry name" value="Vaccinia Virus protein VP39"/>
    <property type="match status" value="2"/>
</dbReference>
<dbReference type="InterPro" id="IPR052916">
    <property type="entry name" value="Type-I_RE_MTase_Subunit"/>
</dbReference>
<keyword evidence="3" id="KW-0489">Methyltransferase</keyword>
<dbReference type="EMBL" id="CP006771">
    <property type="protein sequence ID" value="AGX88922.1"/>
    <property type="molecule type" value="Genomic_DNA"/>
</dbReference>
<dbReference type="InterPro" id="IPR003356">
    <property type="entry name" value="DNA_methylase_A-5"/>
</dbReference>
<comment type="similarity">
    <text evidence="1">Belongs to the N(4)/N(6)-methyltransferase family.</text>
</comment>
<feature type="coiled-coil region" evidence="8">
    <location>
        <begin position="449"/>
        <end position="476"/>
    </location>
</feature>
<keyword evidence="8" id="KW-0175">Coiled coil</keyword>
<evidence type="ECO:0000313" key="11">
    <source>
        <dbReference type="EMBL" id="AGX88922.1"/>
    </source>
</evidence>
<evidence type="ECO:0000259" key="9">
    <source>
        <dbReference type="Pfam" id="PF02384"/>
    </source>
</evidence>
<dbReference type="Proteomes" id="UP000017119">
    <property type="component" value="Chromosome"/>
</dbReference>
<dbReference type="RefSeq" id="WP_022769121.1">
    <property type="nucleotide sequence ID" value="NC_022575.1"/>
</dbReference>
<dbReference type="PRINTS" id="PR00507">
    <property type="entry name" value="N12N6MTFRASE"/>
</dbReference>
<dbReference type="InterPro" id="IPR029063">
    <property type="entry name" value="SAM-dependent_MTases_sf"/>
</dbReference>
<dbReference type="InterPro" id="IPR022749">
    <property type="entry name" value="D12N6_MeTrfase_N"/>
</dbReference>
<keyword evidence="4" id="KW-0808">Transferase</keyword>
<keyword evidence="6" id="KW-0680">Restriction system</keyword>
<dbReference type="REBASE" id="72005">
    <property type="entry name" value="M.MpaIndORF785P"/>
</dbReference>
<evidence type="ECO:0000256" key="8">
    <source>
        <dbReference type="SAM" id="Coils"/>
    </source>
</evidence>
<comment type="catalytic activity">
    <reaction evidence="7">
        <text>a 2'-deoxyadenosine in DNA + S-adenosyl-L-methionine = an N(6)-methyl-2'-deoxyadenosine in DNA + S-adenosyl-L-homocysteine + H(+)</text>
        <dbReference type="Rhea" id="RHEA:15197"/>
        <dbReference type="Rhea" id="RHEA-COMP:12418"/>
        <dbReference type="Rhea" id="RHEA-COMP:12419"/>
        <dbReference type="ChEBI" id="CHEBI:15378"/>
        <dbReference type="ChEBI" id="CHEBI:57856"/>
        <dbReference type="ChEBI" id="CHEBI:59789"/>
        <dbReference type="ChEBI" id="CHEBI:90615"/>
        <dbReference type="ChEBI" id="CHEBI:90616"/>
        <dbReference type="EC" id="2.1.1.72"/>
    </reaction>
</comment>
<protein>
    <recommendedName>
        <fullName evidence="2">site-specific DNA-methyltransferase (adenine-specific)</fullName>
        <ecNumber evidence="2">2.1.1.72</ecNumber>
    </recommendedName>
</protein>
<dbReference type="PANTHER" id="PTHR42998:SF1">
    <property type="entry name" value="TYPE I RESTRICTION ENZYME HINDI METHYLASE SUBUNIT"/>
    <property type="match status" value="1"/>
</dbReference>
<dbReference type="PATRIC" id="fig|1403316.3.peg.132"/>
<dbReference type="GO" id="GO:0009307">
    <property type="term" value="P:DNA restriction-modification system"/>
    <property type="evidence" value="ECO:0007669"/>
    <property type="project" value="UniProtKB-KW"/>
</dbReference>
<dbReference type="SUPFAM" id="SSF53335">
    <property type="entry name" value="S-adenosyl-L-methionine-dependent methyltransferases"/>
    <property type="match status" value="1"/>
</dbReference>
<feature type="coiled-coil region" evidence="8">
    <location>
        <begin position="580"/>
        <end position="607"/>
    </location>
</feature>
<reference evidence="11 12" key="1">
    <citation type="journal article" date="2013" name="Genome Announc.">
        <title>Genome Sequence of Mycoplasma parvum (Formerly Eperythrozoon parvum), a Diminutive Hemoplasma of the Pig.</title>
        <authorList>
            <person name="do Nascimento N.C."/>
            <person name="Dos Santos A.P."/>
            <person name="Chu Y."/>
            <person name="Guimaraes A.M."/>
            <person name="Pagliaro A."/>
            <person name="Messick J.B."/>
        </authorList>
    </citation>
    <scope>NUCLEOTIDE SEQUENCE [LARGE SCALE GENOMIC DNA]</scope>
    <source>
        <strain evidence="11 12">Indiana</strain>
    </source>
</reference>
<dbReference type="Pfam" id="PF12161">
    <property type="entry name" value="HsdM_N"/>
    <property type="match status" value="1"/>
</dbReference>
<name>U5NBZ7_9MOLU</name>
<keyword evidence="5" id="KW-0949">S-adenosyl-L-methionine</keyword>
<dbReference type="AlphaFoldDB" id="U5NBZ7"/>
<organism evidence="11 12">
    <name type="scientific">Mycoplasma parvum str. Indiana</name>
    <dbReference type="NCBI Taxonomy" id="1403316"/>
    <lineage>
        <taxon>Bacteria</taxon>
        <taxon>Bacillati</taxon>
        <taxon>Mycoplasmatota</taxon>
        <taxon>Mollicutes</taxon>
        <taxon>Mycoplasmataceae</taxon>
        <taxon>Mycoplasma</taxon>
    </lineage>
</organism>
<evidence type="ECO:0000256" key="5">
    <source>
        <dbReference type="ARBA" id="ARBA00022691"/>
    </source>
</evidence>
<gene>
    <name evidence="11" type="ORF">PRV_00785</name>
</gene>
<feature type="domain" description="N6 adenine-specific DNA methyltransferase N-terminal" evidence="10">
    <location>
        <begin position="10"/>
        <end position="137"/>
    </location>
</feature>
<sequence>MKKVQEQKNLEQKLWKICDNFRANLNLQANEYYLPVLGLIFLKYMYISFEKAEQEIMKNRPVRNGVVLPPDKDDFKSKGAIMLPKEAQWKWILAISDKNISSEELKNKDGEEMNSLGEILDNAMAIIEKETSKLDKVPLREYHKLTDDILRGLLKTFENEEIPTEVDKLGEIYEYFLGKFSLGFKNNEGVFFTPESLVNMIVNILEPTKGKVLDPACGSGGMFVRIKQYMDKHKLDCNKLITFYGHEKISNNARLCLMNILIRQLMNSQIAYGNEANTYYCDPFKLDGKCDYVLSNPPFNVDGVIAEKASKAGRLPFGLPEISKEAIKSANFLWISYFYSYLNETGKAGFVMPSISLGGTIDKKIREELVETKHIDLIMNVAPKFFQSGFKGGCSLWFLNKQKSKEQAEKILFIDASHYYTSESTSQNTWSEWQSKNLIAIVQLYRGQINKYQELLKEYEVVLEEYSKEFSLENNNKNYLSSLEMKREELFKDSEIAISNAPKKDRNKVKQEWNERQESLDEAISISKEYNWIYSKFGNGEYKDISGICRAVDIKEVRENNYSLVPGIYVGSEEEEMEDDESFMKRMDEIHKELASLEKESSELMDRIQRNVSLWRK</sequence>
<evidence type="ECO:0000259" key="10">
    <source>
        <dbReference type="Pfam" id="PF12161"/>
    </source>
</evidence>
<evidence type="ECO:0000256" key="7">
    <source>
        <dbReference type="ARBA" id="ARBA00047942"/>
    </source>
</evidence>
<dbReference type="KEGG" id="mpv:PRV_00785"/>
<evidence type="ECO:0000256" key="2">
    <source>
        <dbReference type="ARBA" id="ARBA00011900"/>
    </source>
</evidence>
<dbReference type="InterPro" id="IPR038333">
    <property type="entry name" value="T1MK-like_N_sf"/>
</dbReference>
<dbReference type="GO" id="GO:0008170">
    <property type="term" value="F:N-methyltransferase activity"/>
    <property type="evidence" value="ECO:0007669"/>
    <property type="project" value="InterPro"/>
</dbReference>
<evidence type="ECO:0000256" key="1">
    <source>
        <dbReference type="ARBA" id="ARBA00006594"/>
    </source>
</evidence>
<dbReference type="STRING" id="1403316.PRV_00785"/>